<dbReference type="EMBL" id="GBRH01204866">
    <property type="protein sequence ID" value="JAD93029.1"/>
    <property type="molecule type" value="Transcribed_RNA"/>
</dbReference>
<proteinExistence type="predicted"/>
<evidence type="ECO:0000313" key="1">
    <source>
        <dbReference type="EMBL" id="JAD93029.1"/>
    </source>
</evidence>
<organism evidence="1">
    <name type="scientific">Arundo donax</name>
    <name type="common">Giant reed</name>
    <name type="synonym">Donax arundinaceus</name>
    <dbReference type="NCBI Taxonomy" id="35708"/>
    <lineage>
        <taxon>Eukaryota</taxon>
        <taxon>Viridiplantae</taxon>
        <taxon>Streptophyta</taxon>
        <taxon>Embryophyta</taxon>
        <taxon>Tracheophyta</taxon>
        <taxon>Spermatophyta</taxon>
        <taxon>Magnoliopsida</taxon>
        <taxon>Liliopsida</taxon>
        <taxon>Poales</taxon>
        <taxon>Poaceae</taxon>
        <taxon>PACMAD clade</taxon>
        <taxon>Arundinoideae</taxon>
        <taxon>Arundineae</taxon>
        <taxon>Arundo</taxon>
    </lineage>
</organism>
<name>A0A0A9DWS7_ARUDO</name>
<accession>A0A0A9DWS7</accession>
<dbReference type="AlphaFoldDB" id="A0A0A9DWS7"/>
<reference evidence="1" key="1">
    <citation type="submission" date="2014-09" db="EMBL/GenBank/DDBJ databases">
        <authorList>
            <person name="Magalhaes I.L.F."/>
            <person name="Oliveira U."/>
            <person name="Santos F.R."/>
            <person name="Vidigal T.H.D.A."/>
            <person name="Brescovit A.D."/>
            <person name="Santos A.J."/>
        </authorList>
    </citation>
    <scope>NUCLEOTIDE SEQUENCE</scope>
    <source>
        <tissue evidence="1">Shoot tissue taken approximately 20 cm above the soil surface</tissue>
    </source>
</reference>
<reference evidence="1" key="2">
    <citation type="journal article" date="2015" name="Data Brief">
        <title>Shoot transcriptome of the giant reed, Arundo donax.</title>
        <authorList>
            <person name="Barrero R.A."/>
            <person name="Guerrero F.D."/>
            <person name="Moolhuijzen P."/>
            <person name="Goolsby J.A."/>
            <person name="Tidwell J."/>
            <person name="Bellgard S.E."/>
            <person name="Bellgard M.I."/>
        </authorList>
    </citation>
    <scope>NUCLEOTIDE SEQUENCE</scope>
    <source>
        <tissue evidence="1">Shoot tissue taken approximately 20 cm above the soil surface</tissue>
    </source>
</reference>
<protein>
    <submittedName>
        <fullName evidence="1">Uncharacterized protein</fullName>
    </submittedName>
</protein>
<sequence length="28" mass="3185">MHSYHTLNCFTFPSIMLLCDSFSTSIST</sequence>